<reference evidence="1" key="1">
    <citation type="journal article" date="2023" name="GigaByte">
        <title>Genome assembly of the bearded iris, Iris pallida Lam.</title>
        <authorList>
            <person name="Bruccoleri R.E."/>
            <person name="Oakeley E.J."/>
            <person name="Faust A.M.E."/>
            <person name="Altorfer M."/>
            <person name="Dessus-Babus S."/>
            <person name="Burckhardt D."/>
            <person name="Oertli M."/>
            <person name="Naumann U."/>
            <person name="Petersen F."/>
            <person name="Wong J."/>
        </authorList>
    </citation>
    <scope>NUCLEOTIDE SEQUENCE</scope>
    <source>
        <strain evidence="1">GSM-AAB239-AS_SAM_17_03QT</strain>
    </source>
</reference>
<organism evidence="1 2">
    <name type="scientific">Iris pallida</name>
    <name type="common">Sweet iris</name>
    <dbReference type="NCBI Taxonomy" id="29817"/>
    <lineage>
        <taxon>Eukaryota</taxon>
        <taxon>Viridiplantae</taxon>
        <taxon>Streptophyta</taxon>
        <taxon>Embryophyta</taxon>
        <taxon>Tracheophyta</taxon>
        <taxon>Spermatophyta</taxon>
        <taxon>Magnoliopsida</taxon>
        <taxon>Liliopsida</taxon>
        <taxon>Asparagales</taxon>
        <taxon>Iridaceae</taxon>
        <taxon>Iridoideae</taxon>
        <taxon>Irideae</taxon>
        <taxon>Iris</taxon>
    </lineage>
</organism>
<keyword evidence="2" id="KW-1185">Reference proteome</keyword>
<gene>
    <name evidence="1" type="ORF">M6B38_208085</name>
</gene>
<reference evidence="1" key="2">
    <citation type="submission" date="2023-04" db="EMBL/GenBank/DDBJ databases">
        <authorList>
            <person name="Bruccoleri R.E."/>
            <person name="Oakeley E.J."/>
            <person name="Faust A.-M."/>
            <person name="Dessus-Babus S."/>
            <person name="Altorfer M."/>
            <person name="Burckhardt D."/>
            <person name="Oertli M."/>
            <person name="Naumann U."/>
            <person name="Petersen F."/>
            <person name="Wong J."/>
        </authorList>
    </citation>
    <scope>NUCLEOTIDE SEQUENCE</scope>
    <source>
        <strain evidence="1">GSM-AAB239-AS_SAM_17_03QT</strain>
        <tissue evidence="1">Leaf</tissue>
    </source>
</reference>
<protein>
    <submittedName>
        <fullName evidence="1">Oligouridylate-binding protein 1-like</fullName>
    </submittedName>
</protein>
<proteinExistence type="predicted"/>
<name>A0AAX6E5H8_IRIPA</name>
<dbReference type="Proteomes" id="UP001140949">
    <property type="component" value="Unassembled WGS sequence"/>
</dbReference>
<evidence type="ECO:0000313" key="1">
    <source>
        <dbReference type="EMBL" id="KAJ6799210.1"/>
    </source>
</evidence>
<sequence length="135" mass="15337">MADLVFSDCHLNVPCRRWCILGVFSCTLCHLESKWRTLKRKSFHPFLESTQSEGTSKFTEISTTWLDCTCESKASILTVKLRESYQQWTGPLICFDQATVSNRSFALGAVSPLHLGLALLLSLTFCTPLHWYLSK</sequence>
<evidence type="ECO:0000313" key="2">
    <source>
        <dbReference type="Proteomes" id="UP001140949"/>
    </source>
</evidence>
<dbReference type="AlphaFoldDB" id="A0AAX6E5H8"/>
<dbReference type="EMBL" id="JANAVB010039820">
    <property type="protein sequence ID" value="KAJ6799210.1"/>
    <property type="molecule type" value="Genomic_DNA"/>
</dbReference>
<accession>A0AAX6E5H8</accession>
<comment type="caution">
    <text evidence="1">The sequence shown here is derived from an EMBL/GenBank/DDBJ whole genome shotgun (WGS) entry which is preliminary data.</text>
</comment>